<accession>A0ABS7YTH0</accession>
<feature type="domain" description="NAD(P)-binding" evidence="1">
    <location>
        <begin position="8"/>
        <end position="192"/>
    </location>
</feature>
<evidence type="ECO:0000313" key="2">
    <source>
        <dbReference type="EMBL" id="MCA2018277.1"/>
    </source>
</evidence>
<dbReference type="Pfam" id="PF13460">
    <property type="entry name" value="NAD_binding_10"/>
    <property type="match status" value="1"/>
</dbReference>
<dbReference type="InterPro" id="IPR036291">
    <property type="entry name" value="NAD(P)-bd_dom_sf"/>
</dbReference>
<gene>
    <name evidence="2" type="ORF">LDJ79_19315</name>
</gene>
<evidence type="ECO:0000313" key="3">
    <source>
        <dbReference type="Proteomes" id="UP001199044"/>
    </source>
</evidence>
<proteinExistence type="predicted"/>
<dbReference type="RefSeq" id="WP_225251753.1">
    <property type="nucleotide sequence ID" value="NZ_JAIWIU010000161.1"/>
</dbReference>
<protein>
    <submittedName>
        <fullName evidence="2">SDR family oxidoreductase</fullName>
    </submittedName>
</protein>
<name>A0ABS7YTH0_9VIBR</name>
<evidence type="ECO:0000259" key="1">
    <source>
        <dbReference type="Pfam" id="PF13460"/>
    </source>
</evidence>
<dbReference type="Gene3D" id="3.40.50.720">
    <property type="entry name" value="NAD(P)-binding Rossmann-like Domain"/>
    <property type="match status" value="1"/>
</dbReference>
<dbReference type="PANTHER" id="PTHR15020:SF50">
    <property type="entry name" value="UPF0659 PROTEIN YMR090W"/>
    <property type="match status" value="1"/>
</dbReference>
<dbReference type="SUPFAM" id="SSF51735">
    <property type="entry name" value="NAD(P)-binding Rossmann-fold domains"/>
    <property type="match status" value="1"/>
</dbReference>
<keyword evidence="3" id="KW-1185">Reference proteome</keyword>
<dbReference type="EMBL" id="JAIWIU010000161">
    <property type="protein sequence ID" value="MCA2018277.1"/>
    <property type="molecule type" value="Genomic_DNA"/>
</dbReference>
<sequence length="218" mass="23389">MSSVFVIGAAGKVGHWLVPKLVANQHKVMGMCRHAEQSELLLECGAHPVKGDLLELDVNSLATLMKGCDCAIFTAGAGGRGGEEMTNAIDGRGLELAVDAAIQAGVSRFLLVSAFPEAGRANFISETFENYMRVKKLADVYLAESSLNWVILRPGTLTDTSGRGLVKAGLAIPYGKVSREDVASMLVALVEHTQINRMIIELTEGETYIEQSIRQLNG</sequence>
<dbReference type="PANTHER" id="PTHR15020">
    <property type="entry name" value="FLAVIN REDUCTASE-RELATED"/>
    <property type="match status" value="1"/>
</dbReference>
<dbReference type="Proteomes" id="UP001199044">
    <property type="component" value="Unassembled WGS sequence"/>
</dbReference>
<comment type="caution">
    <text evidence="2">The sequence shown here is derived from an EMBL/GenBank/DDBJ whole genome shotgun (WGS) entry which is preliminary data.</text>
</comment>
<reference evidence="3" key="1">
    <citation type="submission" date="2023-07" db="EMBL/GenBank/DDBJ databases">
        <title>Molecular identification of indigenous halophilic bacteria isolated from red sea cost, biodegradation of synthetic dyes and assessment of degraded metabolite toxicity.</title>
        <authorList>
            <person name="Chaieb K."/>
            <person name="Altayb H.N."/>
        </authorList>
    </citation>
    <scope>NUCLEOTIDE SEQUENCE [LARGE SCALE GENOMIC DNA]</scope>
    <source>
        <strain evidence="3">K20</strain>
    </source>
</reference>
<organism evidence="2 3">
    <name type="scientific">Vibrio tritonius</name>
    <dbReference type="NCBI Taxonomy" id="1435069"/>
    <lineage>
        <taxon>Bacteria</taxon>
        <taxon>Pseudomonadati</taxon>
        <taxon>Pseudomonadota</taxon>
        <taxon>Gammaproteobacteria</taxon>
        <taxon>Vibrionales</taxon>
        <taxon>Vibrionaceae</taxon>
        <taxon>Vibrio</taxon>
    </lineage>
</organism>
<dbReference type="InterPro" id="IPR016040">
    <property type="entry name" value="NAD(P)-bd_dom"/>
</dbReference>